<accession>A0ABR1R1W7</accession>
<dbReference type="Proteomes" id="UP001396898">
    <property type="component" value="Unassembled WGS sequence"/>
</dbReference>
<keyword evidence="2" id="KW-1185">Reference proteome</keyword>
<protein>
    <submittedName>
        <fullName evidence="1">Uncharacterized protein</fullName>
    </submittedName>
</protein>
<name>A0ABR1R1W7_9PEZI</name>
<gene>
    <name evidence="1" type="ORF">PG991_015492</name>
</gene>
<dbReference type="EMBL" id="JAQQWI010000022">
    <property type="protein sequence ID" value="KAK7996025.1"/>
    <property type="molecule type" value="Genomic_DNA"/>
</dbReference>
<organism evidence="1 2">
    <name type="scientific">Apiospora marii</name>
    <dbReference type="NCBI Taxonomy" id="335849"/>
    <lineage>
        <taxon>Eukaryota</taxon>
        <taxon>Fungi</taxon>
        <taxon>Dikarya</taxon>
        <taxon>Ascomycota</taxon>
        <taxon>Pezizomycotina</taxon>
        <taxon>Sordariomycetes</taxon>
        <taxon>Xylariomycetidae</taxon>
        <taxon>Amphisphaeriales</taxon>
        <taxon>Apiosporaceae</taxon>
        <taxon>Apiospora</taxon>
    </lineage>
</organism>
<evidence type="ECO:0000313" key="1">
    <source>
        <dbReference type="EMBL" id="KAK7996025.1"/>
    </source>
</evidence>
<reference evidence="1 2" key="1">
    <citation type="submission" date="2023-01" db="EMBL/GenBank/DDBJ databases">
        <title>Analysis of 21 Apiospora genomes using comparative genomics revels a genus with tremendous synthesis potential of carbohydrate active enzymes and secondary metabolites.</title>
        <authorList>
            <person name="Sorensen T."/>
        </authorList>
    </citation>
    <scope>NUCLEOTIDE SEQUENCE [LARGE SCALE GENOMIC DNA]</scope>
    <source>
        <strain evidence="1 2">CBS 20057</strain>
    </source>
</reference>
<evidence type="ECO:0000313" key="2">
    <source>
        <dbReference type="Proteomes" id="UP001396898"/>
    </source>
</evidence>
<proteinExistence type="predicted"/>
<sequence>MDQISLFASLPPEEQAIVWDEVILDELPTAYYAEPIDKGDPVESVFVFKSVLKHVEDPAYRKSIVPSVSRFIATPGISSDEAKKFYDTLSGRCRTPVELRGLPHCIDAHKDLLILKGCWASSFEYMHLEGAHPLRYVGIEWSGPDFLFWDDFSTMAARDMAIGYNAITLVDLLPNLDALYVLVQPEHITNEVQRFWETEPYVSGLQEGEKIFFETFHARFLESYRNATARGAPLRFRCGNREYYELSADEIARIKGFQQVRPFIKSAWEVNSLWSEVKKEAKCLAMSWRVCR</sequence>
<comment type="caution">
    <text evidence="1">The sequence shown here is derived from an EMBL/GenBank/DDBJ whole genome shotgun (WGS) entry which is preliminary data.</text>
</comment>